<feature type="compositionally biased region" description="Basic and acidic residues" evidence="1">
    <location>
        <begin position="50"/>
        <end position="61"/>
    </location>
</feature>
<keyword evidence="3" id="KW-1185">Reference proteome</keyword>
<dbReference type="AlphaFoldDB" id="A0A2U9CUJ1"/>
<protein>
    <submittedName>
        <fullName evidence="2">Uncharacterized protein</fullName>
    </submittedName>
</protein>
<dbReference type="EMBL" id="CP026262">
    <property type="protein sequence ID" value="AWP20268.1"/>
    <property type="molecule type" value="Genomic_DNA"/>
</dbReference>
<evidence type="ECO:0000256" key="1">
    <source>
        <dbReference type="SAM" id="MobiDB-lite"/>
    </source>
</evidence>
<feature type="region of interest" description="Disordered" evidence="1">
    <location>
        <begin position="22"/>
        <end position="61"/>
    </location>
</feature>
<proteinExistence type="predicted"/>
<gene>
    <name evidence="2" type="ORF">SMAX5B_000196</name>
</gene>
<dbReference type="Proteomes" id="UP000246464">
    <property type="component" value="Chromosome 20"/>
</dbReference>
<organism evidence="2 3">
    <name type="scientific">Scophthalmus maximus</name>
    <name type="common">Turbot</name>
    <name type="synonym">Psetta maxima</name>
    <dbReference type="NCBI Taxonomy" id="52904"/>
    <lineage>
        <taxon>Eukaryota</taxon>
        <taxon>Metazoa</taxon>
        <taxon>Chordata</taxon>
        <taxon>Craniata</taxon>
        <taxon>Vertebrata</taxon>
        <taxon>Euteleostomi</taxon>
        <taxon>Actinopterygii</taxon>
        <taxon>Neopterygii</taxon>
        <taxon>Teleostei</taxon>
        <taxon>Neoteleostei</taxon>
        <taxon>Acanthomorphata</taxon>
        <taxon>Carangaria</taxon>
        <taxon>Pleuronectiformes</taxon>
        <taxon>Pleuronectoidei</taxon>
        <taxon>Scophthalmidae</taxon>
        <taxon>Scophthalmus</taxon>
    </lineage>
</organism>
<reference evidence="2 3" key="1">
    <citation type="submission" date="2017-12" db="EMBL/GenBank/DDBJ databases">
        <title>Integrating genomic resources of turbot (Scophthalmus maximus) in depth evaluation of genetic and physical mapping variation across individuals.</title>
        <authorList>
            <person name="Martinez P."/>
        </authorList>
    </citation>
    <scope>NUCLEOTIDE SEQUENCE [LARGE SCALE GENOMIC DNA]</scope>
</reference>
<accession>A0A2U9CUJ1</accession>
<sequence length="61" mass="6393">MGRAALQCDPALPRGLLTVSLAPRQETPSGPPHQLPGSDRFSSTAVHDTAAARRAESEVTI</sequence>
<evidence type="ECO:0000313" key="2">
    <source>
        <dbReference type="EMBL" id="AWP20268.1"/>
    </source>
</evidence>
<evidence type="ECO:0000313" key="3">
    <source>
        <dbReference type="Proteomes" id="UP000246464"/>
    </source>
</evidence>
<name>A0A2U9CUJ1_SCOMX</name>